<dbReference type="EMBL" id="JBHSAP010000015">
    <property type="protein sequence ID" value="MFC4077708.1"/>
    <property type="molecule type" value="Genomic_DNA"/>
</dbReference>
<feature type="region of interest" description="Disordered" evidence="1">
    <location>
        <begin position="1"/>
        <end position="20"/>
    </location>
</feature>
<protein>
    <recommendedName>
        <fullName evidence="4">DUF4025 domain-containing protein</fullName>
    </recommendedName>
</protein>
<keyword evidence="3" id="KW-1185">Reference proteome</keyword>
<comment type="caution">
    <text evidence="2">The sequence shown here is derived from an EMBL/GenBank/DDBJ whole genome shotgun (WGS) entry which is preliminary data.</text>
</comment>
<proteinExistence type="predicted"/>
<evidence type="ECO:0000313" key="3">
    <source>
        <dbReference type="Proteomes" id="UP001595843"/>
    </source>
</evidence>
<organism evidence="2 3">
    <name type="scientific">Salinithrix halophila</name>
    <dbReference type="NCBI Taxonomy" id="1485204"/>
    <lineage>
        <taxon>Bacteria</taxon>
        <taxon>Bacillati</taxon>
        <taxon>Bacillota</taxon>
        <taxon>Bacilli</taxon>
        <taxon>Bacillales</taxon>
        <taxon>Thermoactinomycetaceae</taxon>
        <taxon>Salinithrix</taxon>
    </lineage>
</organism>
<gene>
    <name evidence="2" type="ORF">ACFOUO_12950</name>
</gene>
<evidence type="ECO:0000256" key="1">
    <source>
        <dbReference type="SAM" id="MobiDB-lite"/>
    </source>
</evidence>
<evidence type="ECO:0000313" key="2">
    <source>
        <dbReference type="EMBL" id="MFC4077708.1"/>
    </source>
</evidence>
<name>A0ABV8JL84_9BACL</name>
<accession>A0ABV8JL84</accession>
<reference evidence="3" key="1">
    <citation type="journal article" date="2019" name="Int. J. Syst. Evol. Microbiol.">
        <title>The Global Catalogue of Microorganisms (GCM) 10K type strain sequencing project: providing services to taxonomists for standard genome sequencing and annotation.</title>
        <authorList>
            <consortium name="The Broad Institute Genomics Platform"/>
            <consortium name="The Broad Institute Genome Sequencing Center for Infectious Disease"/>
            <person name="Wu L."/>
            <person name="Ma J."/>
        </authorList>
    </citation>
    <scope>NUCLEOTIDE SEQUENCE [LARGE SCALE GENOMIC DNA]</scope>
    <source>
        <strain evidence="3">IBRC-M 10813</strain>
    </source>
</reference>
<feature type="region of interest" description="Disordered" evidence="1">
    <location>
        <begin position="39"/>
        <end position="60"/>
    </location>
</feature>
<evidence type="ECO:0008006" key="4">
    <source>
        <dbReference type="Google" id="ProtNLM"/>
    </source>
</evidence>
<dbReference type="RefSeq" id="WP_380705513.1">
    <property type="nucleotide sequence ID" value="NZ_JBHSAP010000015.1"/>
</dbReference>
<sequence>MTEKDIERNDYETKNEENINSNVQFAYEQSGELTDMDVEKGRRDMSEEYGADAKKNEKKQ</sequence>
<feature type="compositionally biased region" description="Basic and acidic residues" evidence="1">
    <location>
        <begin position="1"/>
        <end position="17"/>
    </location>
</feature>
<dbReference type="Proteomes" id="UP001595843">
    <property type="component" value="Unassembled WGS sequence"/>
</dbReference>